<sequence>MVTYIKQKRNDFMLTKLKNKIEDGVSEIGNIKLEEFGIYFSNKPPYFPEGINIIENRNEKYNLIFTERGKITSEISNLTDDEVAYQILKIIIEIVSSQAIVEKNVDVIERLIKRNEFDKVSQLVGETQGKRYRYGKELLQKINPLYALWYESEHYK</sequence>
<reference evidence="1 2" key="1">
    <citation type="submission" date="2011-03" db="EMBL/GenBank/DDBJ databases">
        <authorList>
            <person name="Muzny D."/>
            <person name="Qin X."/>
            <person name="Deng J."/>
            <person name="Jiang H."/>
            <person name="Liu Y."/>
            <person name="Qu J."/>
            <person name="Song X.-Z."/>
            <person name="Zhang L."/>
            <person name="Thornton R."/>
            <person name="Coyle M."/>
            <person name="Francisco L."/>
            <person name="Jackson L."/>
            <person name="Javaid M."/>
            <person name="Korchina V."/>
            <person name="Kovar C."/>
            <person name="Mata R."/>
            <person name="Mathew T."/>
            <person name="Ngo R."/>
            <person name="Nguyen L."/>
            <person name="Nguyen N."/>
            <person name="Okwuonu G."/>
            <person name="Ongeri F."/>
            <person name="Pham C."/>
            <person name="Simmons D."/>
            <person name="Wilczek-Boney K."/>
            <person name="Hale W."/>
            <person name="Jakkamsetti A."/>
            <person name="Pham P."/>
            <person name="Ruth R."/>
            <person name="San Lucas F."/>
            <person name="Warren J."/>
            <person name="Zhang J."/>
            <person name="Zhao Z."/>
            <person name="Zhou C."/>
            <person name="Zhu D."/>
            <person name="Lee S."/>
            <person name="Bess C."/>
            <person name="Blankenburg K."/>
            <person name="Forbes L."/>
            <person name="Fu Q."/>
            <person name="Gubbala S."/>
            <person name="Hirani K."/>
            <person name="Jayaseelan J.C."/>
            <person name="Lara F."/>
            <person name="Munidasa M."/>
            <person name="Palculict T."/>
            <person name="Patil S."/>
            <person name="Pu L.-L."/>
            <person name="Saada N."/>
            <person name="Tang L."/>
            <person name="Weissenberger G."/>
            <person name="Zhu Y."/>
            <person name="Hemphill L."/>
            <person name="Shang Y."/>
            <person name="Youmans B."/>
            <person name="Ayvaz T."/>
            <person name="Ross M."/>
            <person name="Santibanez J."/>
            <person name="Aqrawi P."/>
            <person name="Gross S."/>
            <person name="Joshi V."/>
            <person name="Fowler G."/>
            <person name="Nazareth L."/>
            <person name="Reid J."/>
            <person name="Worley K."/>
            <person name="Petrosino J."/>
            <person name="Highlander S."/>
            <person name="Gibbs R."/>
        </authorList>
    </citation>
    <scope>NUCLEOTIDE SEQUENCE [LARGE SCALE GENOMIC DNA]</scope>
    <source>
        <strain evidence="1 2">SK355</strain>
    </source>
</reference>
<dbReference type="PATRIC" id="fig|888816.3.peg.939"/>
<organism evidence="1 2">
    <name type="scientific">Streptococcus sanguinis SK355</name>
    <dbReference type="NCBI Taxonomy" id="888816"/>
    <lineage>
        <taxon>Bacteria</taxon>
        <taxon>Bacillati</taxon>
        <taxon>Bacillota</taxon>
        <taxon>Bacilli</taxon>
        <taxon>Lactobacillales</taxon>
        <taxon>Streptococcaceae</taxon>
        <taxon>Streptococcus</taxon>
    </lineage>
</organism>
<protein>
    <recommendedName>
        <fullName evidence="3">Immunity protein 63 domain-containing protein</fullName>
    </recommendedName>
</protein>
<accession>F3UQ59</accession>
<gene>
    <name evidence="1" type="ORF">HMPREF9389_0967</name>
</gene>
<dbReference type="HOGENOM" id="CLU_1795440_0_0_9"/>
<proteinExistence type="predicted"/>
<name>F3UQ59_STRSA</name>
<evidence type="ECO:0000313" key="1">
    <source>
        <dbReference type="EMBL" id="EGJ41563.1"/>
    </source>
</evidence>
<dbReference type="Proteomes" id="UP000005589">
    <property type="component" value="Unassembled WGS sequence"/>
</dbReference>
<dbReference type="EMBL" id="AFFN01000013">
    <property type="protein sequence ID" value="EGJ41563.1"/>
    <property type="molecule type" value="Genomic_DNA"/>
</dbReference>
<dbReference type="AlphaFoldDB" id="F3UQ59"/>
<evidence type="ECO:0008006" key="3">
    <source>
        <dbReference type="Google" id="ProtNLM"/>
    </source>
</evidence>
<evidence type="ECO:0000313" key="2">
    <source>
        <dbReference type="Proteomes" id="UP000005589"/>
    </source>
</evidence>
<comment type="caution">
    <text evidence="1">The sequence shown here is derived from an EMBL/GenBank/DDBJ whole genome shotgun (WGS) entry which is preliminary data.</text>
</comment>